<evidence type="ECO:0000256" key="24">
    <source>
        <dbReference type="ARBA" id="ARBA00042448"/>
    </source>
</evidence>
<evidence type="ECO:0000256" key="5">
    <source>
        <dbReference type="ARBA" id="ARBA00006003"/>
    </source>
</evidence>
<evidence type="ECO:0000256" key="9">
    <source>
        <dbReference type="ARBA" id="ARBA00022692"/>
    </source>
</evidence>
<gene>
    <name evidence="40" type="ORF">Q7C36_014787</name>
</gene>
<evidence type="ECO:0000256" key="6">
    <source>
        <dbReference type="ARBA" id="ARBA00022525"/>
    </source>
</evidence>
<keyword evidence="13" id="KW-0443">Lipid metabolism</keyword>
<evidence type="ECO:0000256" key="36">
    <source>
        <dbReference type="ARBA" id="ARBA00081332"/>
    </source>
</evidence>
<comment type="catalytic activity">
    <reaction evidence="28">
        <text>a ganglioside GA1 (d18:1(4E)) + CMP-N-acetyl-beta-neuraminate = a ganglioside GM1b (d18:1(4E)) + CMP + H(+)</text>
        <dbReference type="Rhea" id="RHEA:47560"/>
        <dbReference type="ChEBI" id="CHEBI:15378"/>
        <dbReference type="ChEBI" id="CHEBI:27938"/>
        <dbReference type="ChEBI" id="CHEBI:57812"/>
        <dbReference type="ChEBI" id="CHEBI:60377"/>
        <dbReference type="ChEBI" id="CHEBI:78568"/>
    </reaction>
    <physiologicalReaction direction="left-to-right" evidence="28">
        <dbReference type="Rhea" id="RHEA:47561"/>
    </physiologicalReaction>
</comment>
<evidence type="ECO:0000256" key="28">
    <source>
        <dbReference type="ARBA" id="ARBA00043673"/>
    </source>
</evidence>
<evidence type="ECO:0000256" key="30">
    <source>
        <dbReference type="ARBA" id="ARBA00043816"/>
    </source>
</evidence>
<evidence type="ECO:0000256" key="23">
    <source>
        <dbReference type="ARBA" id="ARBA00042022"/>
    </source>
</evidence>
<evidence type="ECO:0000313" key="40">
    <source>
        <dbReference type="EMBL" id="KAK2834086.1"/>
    </source>
</evidence>
<evidence type="ECO:0000256" key="8">
    <source>
        <dbReference type="ARBA" id="ARBA00022679"/>
    </source>
</evidence>
<dbReference type="InterPro" id="IPR012163">
    <property type="entry name" value="Sialyl_trans"/>
</dbReference>
<evidence type="ECO:0000256" key="19">
    <source>
        <dbReference type="ARBA" id="ARBA00039107"/>
    </source>
</evidence>
<sequence>MHLSVFPQLWRMELKVRVFYVALWTTFVLLFVRVEFRYHLNDVIDLSAPACACMSCVMDSQEDPWFRERYDGRVPKLMNRANSNISELTYNWWKKLQAFRSGNLGDVVEPLFSLFPDEEHYMDSSPDRCRTCAVVGNSANLLRSHYGAIIDAHNFVFRMNNANTEGYESDVGAKTTHRAMYPESAVDLDNSTHLVLLPFKVLDLQWLISAFTNKNITRTYRKVKATIKANRDKVMIVNPEFIRYVYERWLKKQGKYPSTGFIMLMLALHICDQVNVFGFGAGPNGRWYHYFDHWHHPLANSGVHKGGVEYDAILKLEQHQMIKMFKGW</sequence>
<reference evidence="40" key="1">
    <citation type="submission" date="2023-08" db="EMBL/GenBank/DDBJ databases">
        <title>Pelteobagrus vachellii genome.</title>
        <authorList>
            <person name="Liu H."/>
        </authorList>
    </citation>
    <scope>NUCLEOTIDE SEQUENCE</scope>
    <source>
        <strain evidence="40">PRFRI_2022a</strain>
        <tissue evidence="40">Muscle</tissue>
    </source>
</reference>
<dbReference type="GO" id="GO:0032580">
    <property type="term" value="C:Golgi cisterna membrane"/>
    <property type="evidence" value="ECO:0007669"/>
    <property type="project" value="UniProtKB-SubCell"/>
</dbReference>
<dbReference type="FunFam" id="3.90.1480.20:FF:000002">
    <property type="entry name" value="CMP-N-acetylneuraminate-beta-galactosamide- alpha-2,3-sialyltransferase 2"/>
    <property type="match status" value="1"/>
</dbReference>
<comment type="catalytic activity">
    <reaction evidence="17">
        <text>a beta-D-galactosyl-(1-&gt;3)-N-acetyl-alpha-D-galactosaminyl derivative + CMP-N-acetyl-beta-neuraminate = an N-acetyl-alpha-neuraminyl-(2-&gt;3)-beta-D-galactosyl-(1-&gt;3)-N-acetyl-alpha-D-galactosaminyl derivative + CMP + H(+)</text>
        <dbReference type="Rhea" id="RHEA:21616"/>
        <dbReference type="ChEBI" id="CHEBI:15378"/>
        <dbReference type="ChEBI" id="CHEBI:57812"/>
        <dbReference type="ChEBI" id="CHEBI:60377"/>
        <dbReference type="ChEBI" id="CHEBI:133470"/>
        <dbReference type="ChEBI" id="CHEBI:139596"/>
        <dbReference type="EC" id="2.4.3.4"/>
    </reaction>
    <physiologicalReaction direction="left-to-right" evidence="17">
        <dbReference type="Rhea" id="RHEA:21617"/>
    </physiologicalReaction>
</comment>
<evidence type="ECO:0000256" key="17">
    <source>
        <dbReference type="ARBA" id="ARBA00036292"/>
    </source>
</evidence>
<dbReference type="Gene3D" id="3.90.1480.20">
    <property type="entry name" value="Glycosyl transferase family 29"/>
    <property type="match status" value="1"/>
</dbReference>
<dbReference type="GO" id="GO:0097503">
    <property type="term" value="P:sialylation"/>
    <property type="evidence" value="ECO:0007669"/>
    <property type="project" value="TreeGrafter"/>
</dbReference>
<evidence type="ECO:0000256" key="13">
    <source>
        <dbReference type="ARBA" id="ARBA00023098"/>
    </source>
</evidence>
<keyword evidence="10" id="KW-0735">Signal-anchor</keyword>
<dbReference type="PIRSF" id="PIRSF005557">
    <property type="entry name" value="Sialyl_trans"/>
    <property type="match status" value="1"/>
</dbReference>
<dbReference type="GO" id="GO:0006629">
    <property type="term" value="P:lipid metabolic process"/>
    <property type="evidence" value="ECO:0007669"/>
    <property type="project" value="UniProtKB-KW"/>
</dbReference>
<feature type="binding site" evidence="38">
    <location>
        <position position="280"/>
    </location>
    <ligand>
        <name>substrate</name>
    </ligand>
</feature>
<evidence type="ECO:0000256" key="1">
    <source>
        <dbReference type="ARBA" id="ARBA00004447"/>
    </source>
</evidence>
<organism evidence="40 41">
    <name type="scientific">Tachysurus vachellii</name>
    <name type="common">Darkbarbel catfish</name>
    <name type="synonym">Pelteobagrus vachellii</name>
    <dbReference type="NCBI Taxonomy" id="175792"/>
    <lineage>
        <taxon>Eukaryota</taxon>
        <taxon>Metazoa</taxon>
        <taxon>Chordata</taxon>
        <taxon>Craniata</taxon>
        <taxon>Vertebrata</taxon>
        <taxon>Euteleostomi</taxon>
        <taxon>Actinopterygii</taxon>
        <taxon>Neopterygii</taxon>
        <taxon>Teleostei</taxon>
        <taxon>Ostariophysi</taxon>
        <taxon>Siluriformes</taxon>
        <taxon>Bagridae</taxon>
        <taxon>Tachysurus</taxon>
    </lineage>
</organism>
<feature type="disulfide bond" evidence="39">
    <location>
        <begin position="132"/>
        <end position="271"/>
    </location>
</feature>
<feature type="binding site" evidence="38">
    <location>
        <position position="160"/>
    </location>
    <ligand>
        <name>substrate</name>
    </ligand>
</feature>
<dbReference type="GO" id="GO:0005576">
    <property type="term" value="C:extracellular region"/>
    <property type="evidence" value="ECO:0007669"/>
    <property type="project" value="UniProtKB-SubCell"/>
</dbReference>
<evidence type="ECO:0000256" key="4">
    <source>
        <dbReference type="ARBA" id="ARBA00004934"/>
    </source>
</evidence>
<evidence type="ECO:0000256" key="34">
    <source>
        <dbReference type="ARBA" id="ARBA00072809"/>
    </source>
</evidence>
<evidence type="ECO:0000256" key="18">
    <source>
        <dbReference type="ARBA" id="ARBA00039106"/>
    </source>
</evidence>
<evidence type="ECO:0000256" key="26">
    <source>
        <dbReference type="ARBA" id="ARBA00042990"/>
    </source>
</evidence>
<evidence type="ECO:0000256" key="39">
    <source>
        <dbReference type="PIRSR" id="PIRSR005557-2"/>
    </source>
</evidence>
<evidence type="ECO:0000256" key="11">
    <source>
        <dbReference type="ARBA" id="ARBA00022989"/>
    </source>
</evidence>
<dbReference type="EMBL" id="JAVHJS010000015">
    <property type="protein sequence ID" value="KAK2834086.1"/>
    <property type="molecule type" value="Genomic_DNA"/>
</dbReference>
<dbReference type="CDD" id="cd23966">
    <property type="entry name" value="GT29_ST3GAL1_2"/>
    <property type="match status" value="1"/>
</dbReference>
<evidence type="ECO:0000256" key="27">
    <source>
        <dbReference type="ARBA" id="ARBA00042991"/>
    </source>
</evidence>
<evidence type="ECO:0000256" key="2">
    <source>
        <dbReference type="ARBA" id="ARBA00004613"/>
    </source>
</evidence>
<keyword evidence="7" id="KW-0328">Glycosyltransferase</keyword>
<feature type="binding site" evidence="38">
    <location>
        <position position="97"/>
    </location>
    <ligand>
        <name>substrate</name>
    </ligand>
</feature>
<feature type="binding site" evidence="38">
    <location>
        <position position="256"/>
    </location>
    <ligand>
        <name>substrate</name>
    </ligand>
</feature>
<evidence type="ECO:0000256" key="3">
    <source>
        <dbReference type="ARBA" id="ARBA00004922"/>
    </source>
</evidence>
<name>A0AA88MB86_TACVA</name>
<comment type="pathway">
    <text evidence="3">Protein modification; protein glycosylation.</text>
</comment>
<evidence type="ECO:0000256" key="31">
    <source>
        <dbReference type="ARBA" id="ARBA00047509"/>
    </source>
</evidence>
<evidence type="ECO:0000256" key="29">
    <source>
        <dbReference type="ARBA" id="ARBA00043773"/>
    </source>
</evidence>
<evidence type="ECO:0000256" key="12">
    <source>
        <dbReference type="ARBA" id="ARBA00023034"/>
    </source>
</evidence>
<evidence type="ECO:0000256" key="38">
    <source>
        <dbReference type="PIRSR" id="PIRSR005557-1"/>
    </source>
</evidence>
<feature type="binding site" evidence="38">
    <location>
        <position position="289"/>
    </location>
    <ligand>
        <name>substrate</name>
    </ligand>
</feature>
<comment type="catalytic activity">
    <reaction evidence="30">
        <text>a ganglioside GA1 + CMP-N-acetyl-beta-neuraminate = a ganglioside GM1b + CMP + H(+)</text>
        <dbReference type="Rhea" id="RHEA:48244"/>
        <dbReference type="ChEBI" id="CHEBI:15378"/>
        <dbReference type="ChEBI" id="CHEBI:57812"/>
        <dbReference type="ChEBI" id="CHEBI:60377"/>
        <dbReference type="ChEBI" id="CHEBI:88069"/>
        <dbReference type="ChEBI" id="CHEBI:90151"/>
    </reaction>
    <physiologicalReaction direction="left-to-right" evidence="30">
        <dbReference type="Rhea" id="RHEA:48245"/>
    </physiologicalReaction>
</comment>
<evidence type="ECO:0000256" key="10">
    <source>
        <dbReference type="ARBA" id="ARBA00022968"/>
    </source>
</evidence>
<evidence type="ECO:0000256" key="14">
    <source>
        <dbReference type="ARBA" id="ARBA00023136"/>
    </source>
</evidence>
<dbReference type="AlphaFoldDB" id="A0AA88MB86"/>
<keyword evidence="9" id="KW-0812">Transmembrane</keyword>
<feature type="binding site" evidence="38">
    <location>
        <position position="220"/>
    </location>
    <ligand>
        <name>substrate</name>
    </ligand>
</feature>
<evidence type="ECO:0000256" key="33">
    <source>
        <dbReference type="ARBA" id="ARBA00062545"/>
    </source>
</evidence>
<evidence type="ECO:0000313" key="41">
    <source>
        <dbReference type="Proteomes" id="UP001187315"/>
    </source>
</evidence>
<dbReference type="EC" id="2.4.3.4" evidence="19"/>
<comment type="catalytic activity">
    <reaction evidence="29">
        <text>a ganglioside GM1 (d18:1(4E)) + CMP-N-acetyl-beta-neuraminate = a ganglioside GD1a (d18:1(4E)) + CMP + H(+)</text>
        <dbReference type="Rhea" id="RHEA:18021"/>
        <dbReference type="ChEBI" id="CHEBI:15378"/>
        <dbReference type="ChEBI" id="CHEBI:57812"/>
        <dbReference type="ChEBI" id="CHEBI:60377"/>
        <dbReference type="ChEBI" id="CHEBI:77709"/>
        <dbReference type="ChEBI" id="CHEBI:78445"/>
        <dbReference type="EC" id="2.4.3.2"/>
    </reaction>
    <physiologicalReaction direction="left-to-right" evidence="29">
        <dbReference type="Rhea" id="RHEA:18022"/>
    </physiologicalReaction>
</comment>
<keyword evidence="14" id="KW-0472">Membrane</keyword>
<evidence type="ECO:0000256" key="21">
    <source>
        <dbReference type="ARBA" id="ARBA00041507"/>
    </source>
</evidence>
<keyword evidence="11" id="KW-1133">Transmembrane helix</keyword>
<comment type="caution">
    <text evidence="40">The sequence shown here is derived from an EMBL/GenBank/DDBJ whole genome shotgun (WGS) entry which is preliminary data.</text>
</comment>
<dbReference type="GO" id="GO:0003836">
    <property type="term" value="F:beta-galactoside (CMP) alpha-2,3-sialyltransferase activity"/>
    <property type="evidence" value="ECO:0007669"/>
    <property type="project" value="UniProtKB-EC"/>
</dbReference>
<keyword evidence="15" id="KW-1015">Disulfide bond</keyword>
<dbReference type="PANTHER" id="PTHR46032">
    <property type="entry name" value="ALPHA-2,3-SIALYLTRANSFERASE ST3GAL I ISOFORM X1"/>
    <property type="match status" value="1"/>
</dbReference>
<evidence type="ECO:0000256" key="25">
    <source>
        <dbReference type="ARBA" id="ARBA00042682"/>
    </source>
</evidence>
<evidence type="ECO:0000256" key="35">
    <source>
        <dbReference type="ARBA" id="ARBA00081228"/>
    </source>
</evidence>
<evidence type="ECO:0000256" key="32">
    <source>
        <dbReference type="ARBA" id="ARBA00052027"/>
    </source>
</evidence>
<feature type="binding site" evidence="38">
    <location>
        <position position="260"/>
    </location>
    <ligand>
        <name>substrate</name>
    </ligand>
</feature>
<keyword evidence="12" id="KW-0333">Golgi apparatus</keyword>
<accession>A0AA88MB86</accession>
<evidence type="ECO:0000256" key="20">
    <source>
        <dbReference type="ARBA" id="ARBA00040101"/>
    </source>
</evidence>
<dbReference type="Proteomes" id="UP001187315">
    <property type="component" value="Unassembled WGS sequence"/>
</dbReference>
<protein>
    <recommendedName>
        <fullName evidence="20">CMP-N-acetylneuraminate-beta-galactosamide-alpha-2,3-sialyltransferase 1</fullName>
        <ecNumber evidence="18">2.4.3.2</ecNumber>
        <ecNumber evidence="19">2.4.3.4</ecNumber>
    </recommendedName>
    <alternativeName>
        <fullName evidence="34">CMP-N-acetylneuraminate-beta-galactosamide-alpha-2,3-sialyltransferase 2</fullName>
    </alternativeName>
    <alternativeName>
        <fullName evidence="27">Gal-NAc6S</fullName>
    </alternativeName>
    <alternativeName>
        <fullName evidence="24">Gal-beta-1,3-GalNAc-alpha-2,3-sialyltransferase</fullName>
    </alternativeName>
    <alternativeName>
        <fullName evidence="26">Monosialoganglioside sialyltransferase</fullName>
    </alternativeName>
    <alternativeName>
        <fullName evidence="22">ST3Gal I</fullName>
    </alternativeName>
    <alternativeName>
        <fullName evidence="35">ST3Gal II</fullName>
    </alternativeName>
    <alternativeName>
        <fullName evidence="23">ST3GalA.1</fullName>
    </alternativeName>
    <alternativeName>
        <fullName evidence="36">ST3GalA.2</fullName>
    </alternativeName>
    <alternativeName>
        <fullName evidence="21">ST3O</fullName>
    </alternativeName>
    <alternativeName>
        <fullName evidence="25">Sialyltransferase 4A</fullName>
    </alternativeName>
    <alternativeName>
        <fullName evidence="37">Sialyltransferase 4B</fullName>
    </alternativeName>
</protein>
<dbReference type="PANTHER" id="PTHR46032:SF6">
    <property type="entry name" value="CMP-N-ACETYLNEURAMINATE-BETA-GALACTOSAMIDE-ALPHA-2,3-SIALYLTRANSFERASE 1"/>
    <property type="match status" value="1"/>
</dbReference>
<keyword evidence="41" id="KW-1185">Reference proteome</keyword>
<comment type="catalytic activity">
    <reaction evidence="32">
        <text>a globoside GalGb4Cer + CMP-N-acetyl-beta-neuraminate = a globoside MSGG + CMP + H(+)</text>
        <dbReference type="Rhea" id="RHEA:65372"/>
        <dbReference type="ChEBI" id="CHEBI:15378"/>
        <dbReference type="ChEBI" id="CHEBI:57812"/>
        <dbReference type="ChEBI" id="CHEBI:60377"/>
        <dbReference type="ChEBI" id="CHEBI:140623"/>
        <dbReference type="ChEBI" id="CHEBI:140691"/>
    </reaction>
    <physiologicalReaction direction="left-to-right" evidence="32">
        <dbReference type="Rhea" id="RHEA:65373"/>
    </physiologicalReaction>
</comment>
<proteinExistence type="inferred from homology"/>
<evidence type="ECO:0000256" key="16">
    <source>
        <dbReference type="ARBA" id="ARBA00023180"/>
    </source>
</evidence>
<keyword evidence="8" id="KW-0808">Transferase</keyword>
<evidence type="ECO:0000256" key="15">
    <source>
        <dbReference type="ARBA" id="ARBA00023157"/>
    </source>
</evidence>
<keyword evidence="6" id="KW-0964">Secreted</keyword>
<evidence type="ECO:0000256" key="37">
    <source>
        <dbReference type="ARBA" id="ARBA00082805"/>
    </source>
</evidence>
<dbReference type="Pfam" id="PF00777">
    <property type="entry name" value="Glyco_transf_29"/>
    <property type="match status" value="1"/>
</dbReference>
<evidence type="ECO:0000256" key="7">
    <source>
        <dbReference type="ARBA" id="ARBA00022676"/>
    </source>
</evidence>
<dbReference type="InterPro" id="IPR001675">
    <property type="entry name" value="Glyco_trans_29"/>
</dbReference>
<dbReference type="EC" id="2.4.3.2" evidence="18"/>
<comment type="pathway">
    <text evidence="4">Glycolipid biosynthesis.</text>
</comment>
<comment type="subunit">
    <text evidence="33">Homodimer; disulfide-linked. Homodimer formation occurs in the endoplasmic reticulum.</text>
</comment>
<comment type="subcellular location">
    <subcellularLocation>
        <location evidence="1">Golgi apparatus</location>
        <location evidence="1">Golgi stack membrane</location>
        <topology evidence="1">Single-pass type II membrane protein</topology>
    </subcellularLocation>
    <subcellularLocation>
        <location evidence="2">Secreted</location>
    </subcellularLocation>
</comment>
<dbReference type="InterPro" id="IPR051757">
    <property type="entry name" value="Beta-gal_alpha2-3_sialyltrans"/>
</dbReference>
<feature type="binding site" evidence="38">
    <location>
        <position position="304"/>
    </location>
    <ligand>
        <name>substrate</name>
    </ligand>
</feature>
<keyword evidence="16" id="KW-0325">Glycoprotein</keyword>
<dbReference type="GO" id="GO:0047288">
    <property type="term" value="F:beta-D-galactosyl-(1-&gt;3)-N-acetyl-beta-D-galactosaminide alpha-2,3- sialyltransferase"/>
    <property type="evidence" value="ECO:0007669"/>
    <property type="project" value="UniProtKB-EC"/>
</dbReference>
<feature type="binding site" evidence="38">
    <location>
        <position position="137"/>
    </location>
    <ligand>
        <name>substrate</name>
    </ligand>
</feature>
<comment type="catalytic activity">
    <reaction evidence="31">
        <text>ganglioside GM1 (d18:1(4E)/18:0) + CMP-N-acetyl-beta-neuraminate = ganglioside GD1a (18:1(4E)/18:0) + CMP + H(+)</text>
        <dbReference type="Rhea" id="RHEA:48248"/>
        <dbReference type="ChEBI" id="CHEBI:15378"/>
        <dbReference type="ChEBI" id="CHEBI:57812"/>
        <dbReference type="ChEBI" id="CHEBI:60377"/>
        <dbReference type="ChEBI" id="CHEBI:73110"/>
        <dbReference type="ChEBI" id="CHEBI:90153"/>
    </reaction>
    <physiologicalReaction direction="left-to-right" evidence="31">
        <dbReference type="Rhea" id="RHEA:48249"/>
    </physiologicalReaction>
</comment>
<dbReference type="InterPro" id="IPR038578">
    <property type="entry name" value="GT29-like_sf"/>
</dbReference>
<comment type="similarity">
    <text evidence="5">Belongs to the glycosyltransferase 29 family.</text>
</comment>
<evidence type="ECO:0000256" key="22">
    <source>
        <dbReference type="ARBA" id="ARBA00041997"/>
    </source>
</evidence>